<evidence type="ECO:0000313" key="7">
    <source>
        <dbReference type="Proteomes" id="UP000190312"/>
    </source>
</evidence>
<feature type="region of interest" description="Disordered" evidence="4">
    <location>
        <begin position="85"/>
        <end position="107"/>
    </location>
</feature>
<organism evidence="6 7">
    <name type="scientific">Aspergillus oryzae</name>
    <name type="common">Yellow koji mold</name>
    <dbReference type="NCBI Taxonomy" id="5062"/>
    <lineage>
        <taxon>Eukaryota</taxon>
        <taxon>Fungi</taxon>
        <taxon>Dikarya</taxon>
        <taxon>Ascomycota</taxon>
        <taxon>Pezizomycotina</taxon>
        <taxon>Eurotiomycetes</taxon>
        <taxon>Eurotiomycetidae</taxon>
        <taxon>Eurotiales</taxon>
        <taxon>Aspergillaceae</taxon>
        <taxon>Aspergillus</taxon>
        <taxon>Aspergillus subgen. Circumdati</taxon>
    </lineage>
</organism>
<feature type="region of interest" description="Disordered" evidence="4">
    <location>
        <begin position="490"/>
        <end position="555"/>
    </location>
</feature>
<comment type="caution">
    <text evidence="6">The sequence shown here is derived from an EMBL/GenBank/DDBJ whole genome shotgun (WGS) entry which is preliminary data.</text>
</comment>
<dbReference type="InterPro" id="IPR023442">
    <property type="entry name" value="Ribosomal_eL24_CS"/>
</dbReference>
<accession>A0A1S9D924</accession>
<keyword evidence="2 6" id="KW-0689">Ribosomal protein</keyword>
<dbReference type="EMBL" id="MKZY01000009">
    <property type="protein sequence ID" value="OOO05588.1"/>
    <property type="molecule type" value="Genomic_DNA"/>
</dbReference>
<dbReference type="Gene3D" id="6.10.250.1270">
    <property type="match status" value="1"/>
</dbReference>
<dbReference type="PROSITE" id="PS01073">
    <property type="entry name" value="RIBOSOMAL_L24E"/>
    <property type="match status" value="1"/>
</dbReference>
<feature type="compositionally biased region" description="Basic residues" evidence="4">
    <location>
        <begin position="1"/>
        <end position="19"/>
    </location>
</feature>
<keyword evidence="3" id="KW-0687">Ribonucleoprotein</keyword>
<dbReference type="PANTHER" id="PTHR10792">
    <property type="entry name" value="60S RIBOSOMAL PROTEIN L24"/>
    <property type="match status" value="1"/>
</dbReference>
<evidence type="ECO:0000259" key="5">
    <source>
        <dbReference type="Pfam" id="PF01246"/>
    </source>
</evidence>
<dbReference type="VEuPathDB" id="FungiDB:AO090120000130"/>
<feature type="compositionally biased region" description="Basic and acidic residues" evidence="4">
    <location>
        <begin position="490"/>
        <end position="525"/>
    </location>
</feature>
<evidence type="ECO:0000256" key="2">
    <source>
        <dbReference type="ARBA" id="ARBA00022980"/>
    </source>
</evidence>
<dbReference type="PANTHER" id="PTHR10792:SF1">
    <property type="entry name" value="RIBOSOMAL PROTEIN L24"/>
    <property type="match status" value="1"/>
</dbReference>
<dbReference type="GO" id="GO:0022625">
    <property type="term" value="C:cytosolic large ribosomal subunit"/>
    <property type="evidence" value="ECO:0007669"/>
    <property type="project" value="TreeGrafter"/>
</dbReference>
<dbReference type="CDD" id="cd00472">
    <property type="entry name" value="Ribosomal_L24e_L24"/>
    <property type="match status" value="1"/>
</dbReference>
<feature type="compositionally biased region" description="Polar residues" evidence="4">
    <location>
        <begin position="250"/>
        <end position="270"/>
    </location>
</feature>
<feature type="compositionally biased region" description="Polar residues" evidence="4">
    <location>
        <begin position="148"/>
        <end position="168"/>
    </location>
</feature>
<dbReference type="Gene3D" id="2.30.170.20">
    <property type="entry name" value="Ribosomal protein L24e"/>
    <property type="match status" value="1"/>
</dbReference>
<feature type="compositionally biased region" description="Basic and acidic residues" evidence="4">
    <location>
        <begin position="234"/>
        <end position="245"/>
    </location>
</feature>
<gene>
    <name evidence="6" type="ORF">OAory_01071040</name>
</gene>
<dbReference type="InterPro" id="IPR038630">
    <property type="entry name" value="L24e/L24_sf"/>
</dbReference>
<dbReference type="GO" id="GO:0002181">
    <property type="term" value="P:cytoplasmic translation"/>
    <property type="evidence" value="ECO:0007669"/>
    <property type="project" value="TreeGrafter"/>
</dbReference>
<feature type="compositionally biased region" description="Basic and acidic residues" evidence="4">
    <location>
        <begin position="127"/>
        <end position="147"/>
    </location>
</feature>
<reference evidence="6 7" key="1">
    <citation type="submission" date="2016-10" db="EMBL/GenBank/DDBJ databases">
        <title>Genome sequencing of Aspergillus oryzae BCC7051.</title>
        <authorList>
            <person name="Thammarongtham C."/>
            <person name="Vorapreeda T."/>
            <person name="Nookaew I."/>
            <person name="Srisuk T."/>
            <person name="Land M."/>
            <person name="Jeennor S."/>
            <person name="Laoteng K."/>
        </authorList>
    </citation>
    <scope>NUCLEOTIDE SEQUENCE [LARGE SCALE GENOMIC DNA]</scope>
    <source>
        <strain evidence="6 7">BCC7051</strain>
    </source>
</reference>
<dbReference type="FunFam" id="2.30.170.20:FF:000002">
    <property type="entry name" value="60S ribosomal protein L24"/>
    <property type="match status" value="1"/>
</dbReference>
<feature type="region of interest" description="Disordered" evidence="4">
    <location>
        <begin position="1"/>
        <end position="32"/>
    </location>
</feature>
<feature type="region of interest" description="Disordered" evidence="4">
    <location>
        <begin position="211"/>
        <end position="279"/>
    </location>
</feature>
<dbReference type="InterPro" id="IPR000988">
    <property type="entry name" value="Ribosomal_eL24-rel_N"/>
</dbReference>
<evidence type="ECO:0000256" key="1">
    <source>
        <dbReference type="ARBA" id="ARBA00005647"/>
    </source>
</evidence>
<name>A0A1S9D924_ASPOZ</name>
<dbReference type="AlphaFoldDB" id="A0A1S9D924"/>
<proteinExistence type="inferred from homology"/>
<dbReference type="OrthoDB" id="1727108at2759"/>
<comment type="similarity">
    <text evidence="1">Belongs to the eukaryotic ribosomal protein eL24 family.</text>
</comment>
<dbReference type="InterPro" id="IPR056366">
    <property type="entry name" value="Ribosomal_eL24"/>
</dbReference>
<evidence type="ECO:0000256" key="3">
    <source>
        <dbReference type="ARBA" id="ARBA00023274"/>
    </source>
</evidence>
<evidence type="ECO:0000256" key="4">
    <source>
        <dbReference type="SAM" id="MobiDB-lite"/>
    </source>
</evidence>
<protein>
    <submittedName>
        <fullName evidence="6">Ribosomal protein L24E</fullName>
    </submittedName>
</protein>
<dbReference type="GO" id="GO:0003729">
    <property type="term" value="F:mRNA binding"/>
    <property type="evidence" value="ECO:0007669"/>
    <property type="project" value="TreeGrafter"/>
</dbReference>
<feature type="compositionally biased region" description="Polar residues" evidence="4">
    <location>
        <begin position="379"/>
        <end position="389"/>
    </location>
</feature>
<evidence type="ECO:0000313" key="6">
    <source>
        <dbReference type="EMBL" id="OOO05588.1"/>
    </source>
</evidence>
<feature type="domain" description="Large ribosomal subunit protein eL24-related N-terminal" evidence="5">
    <location>
        <begin position="397"/>
        <end position="462"/>
    </location>
</feature>
<dbReference type="VEuPathDB" id="FungiDB:AO090120000131"/>
<dbReference type="SUPFAM" id="SSF57716">
    <property type="entry name" value="Glucocorticoid receptor-like (DNA-binding domain)"/>
    <property type="match status" value="1"/>
</dbReference>
<dbReference type="Proteomes" id="UP000190312">
    <property type="component" value="Unassembled WGS sequence"/>
</dbReference>
<dbReference type="GO" id="GO:0003735">
    <property type="term" value="F:structural constituent of ribosome"/>
    <property type="evidence" value="ECO:0007669"/>
    <property type="project" value="InterPro"/>
</dbReference>
<feature type="compositionally biased region" description="Basic and acidic residues" evidence="4">
    <location>
        <begin position="85"/>
        <end position="95"/>
    </location>
</feature>
<feature type="region of interest" description="Disordered" evidence="4">
    <location>
        <begin position="120"/>
        <end position="183"/>
    </location>
</feature>
<dbReference type="Pfam" id="PF01246">
    <property type="entry name" value="Ribosomal_L24e"/>
    <property type="match status" value="1"/>
</dbReference>
<feature type="region of interest" description="Disordered" evidence="4">
    <location>
        <begin position="362"/>
        <end position="389"/>
    </location>
</feature>
<sequence length="555" mass="61274">MKNKSKGRSKGKGMNKLKKDHTNNNNNNKDSTWLKHLSIGFTSSSETITEVNSGRLSEITTQIETSLRIEDDALNKSLLSKTEDINAETTKKENEANTNGDGGLPRVGSLKRRLKMTFTGSPLKLPGDSDRHSCHIHSQDKVTRSERSGSGTASLTDSNTIGTHGSIHSPTKQSPTTPPTPKYLKYIRATNDYIFLDLDFLETDNPNKVIQGGSLSAMEDTKRQAPGVSPSGKRPPETGDKDIKKGLQKQIDQVRSLTGTEVKTVSSTDSKSPRRVDDSRQWNTVNLRCTTCRGSCPICSVACCRYAEAKQTIADTEAKPEKSDNARQILQKIEGLVNLEAAADVYVRAVVVDAQRGSAPHHNCVSVSRTARRSDRYDTTTQRQPTTSRCASPTFKMRTYDDSFSGQKIYPGKGKLYVRGDSKIFRFQNGKSESLFLQRKNPRRISWTVLYRRQHKKGISEEVAKKRTRRAVKSQRAIVGASLDVIKERRNQRPEARAAARQQAIKDAKEKKAASEKAKKAEKAKNAAAGKGTAQRIQSKQGAKGSAPKVAAKSR</sequence>